<dbReference type="GeneID" id="54288648"/>
<dbReference type="RefSeq" id="XP_033381310.1">
    <property type="nucleotide sequence ID" value="XM_033531251.1"/>
</dbReference>
<keyword evidence="2 7" id="KW-0378">Hydrolase</keyword>
<feature type="binding site" evidence="4">
    <location>
        <position position="173"/>
    </location>
    <ligand>
        <name>substrate</name>
    </ligand>
</feature>
<feature type="binding site" evidence="4">
    <location>
        <position position="102"/>
    </location>
    <ligand>
        <name>substrate</name>
    </ligand>
</feature>
<accession>A0A6A5XJG6</accession>
<evidence type="ECO:0000256" key="5">
    <source>
        <dbReference type="PIRSR" id="PIRSR639383-3"/>
    </source>
</evidence>
<dbReference type="EC" id="3.6.1.29" evidence="7"/>
<dbReference type="PANTHER" id="PTHR46243">
    <property type="entry name" value="BIS(5'-ADENOSYL)-TRIPHOSPHATASE"/>
    <property type="match status" value="1"/>
</dbReference>
<dbReference type="SUPFAM" id="SSF54197">
    <property type="entry name" value="HIT-like"/>
    <property type="match status" value="1"/>
</dbReference>
<feature type="binding site" evidence="4">
    <location>
        <position position="158"/>
    </location>
    <ligand>
        <name>substrate</name>
    </ligand>
</feature>
<feature type="short sequence motif" description="Histidine triad motif" evidence="6">
    <location>
        <begin position="169"/>
        <end position="173"/>
    </location>
</feature>
<dbReference type="InterPro" id="IPR011146">
    <property type="entry name" value="HIT-like"/>
</dbReference>
<keyword evidence="11" id="KW-1185">Reference proteome</keyword>
<protein>
    <recommendedName>
        <fullName evidence="7">Bis(5'-adenosyl)-triphosphatase</fullName>
        <ecNumber evidence="7">3.6.1.29</ecNumber>
    </recommendedName>
</protein>
<feature type="active site" description="Tele-AMP-histidine intermediate" evidence="3">
    <location>
        <position position="171"/>
    </location>
</feature>
<dbReference type="InterPro" id="IPR039383">
    <property type="entry name" value="FHIT"/>
</dbReference>
<dbReference type="InterPro" id="IPR036265">
    <property type="entry name" value="HIT-like_sf"/>
</dbReference>
<evidence type="ECO:0000256" key="7">
    <source>
        <dbReference type="RuleBase" id="RU366076"/>
    </source>
</evidence>
<dbReference type="GO" id="GO:0000166">
    <property type="term" value="F:nucleotide binding"/>
    <property type="evidence" value="ECO:0007669"/>
    <property type="project" value="UniProtKB-KW"/>
</dbReference>
<keyword evidence="1 7" id="KW-0547">Nucleotide-binding</keyword>
<feature type="binding site" evidence="4">
    <location>
        <begin position="164"/>
        <end position="167"/>
    </location>
    <ligand>
        <name>substrate</name>
    </ligand>
</feature>
<evidence type="ECO:0000256" key="2">
    <source>
        <dbReference type="ARBA" id="ARBA00022801"/>
    </source>
</evidence>
<evidence type="ECO:0000259" key="9">
    <source>
        <dbReference type="PROSITE" id="PS51084"/>
    </source>
</evidence>
<feature type="site" description="Important for induction of apoptosis" evidence="5">
    <location>
        <position position="192"/>
    </location>
</feature>
<gene>
    <name evidence="10" type="ORF">BU24DRAFT_453263</name>
</gene>
<dbReference type="FunFam" id="3.30.428.10:FF:000011">
    <property type="entry name" value="Fragile histidine triad"/>
    <property type="match status" value="1"/>
</dbReference>
<dbReference type="Proteomes" id="UP000799778">
    <property type="component" value="Unassembled WGS sequence"/>
</dbReference>
<organism evidence="10 11">
    <name type="scientific">Aaosphaeria arxii CBS 175.79</name>
    <dbReference type="NCBI Taxonomy" id="1450172"/>
    <lineage>
        <taxon>Eukaryota</taxon>
        <taxon>Fungi</taxon>
        <taxon>Dikarya</taxon>
        <taxon>Ascomycota</taxon>
        <taxon>Pezizomycotina</taxon>
        <taxon>Dothideomycetes</taxon>
        <taxon>Pleosporomycetidae</taxon>
        <taxon>Pleosporales</taxon>
        <taxon>Pleosporales incertae sedis</taxon>
        <taxon>Aaosphaeria</taxon>
    </lineage>
</organism>
<sequence>MTLPLVEIQVGGVQCTPHTVESGGKPSRYHSITLSPPPPPRTSSPTKHIHISRTKLESDKPTPSREKANAMPPLTKDVIKFGTFIVTNQVFHTTPLSYALVNLKPLLPGHVLVSPLRPVPRLSDLTPAEVSDLFQTVQRVSRTIERVFSASALNIAVQDGADAGQSVPHVHAHVIPRRRDDLKEMGGTDAVYDLLQGEEGDLGRQFEERGGRFPKVDDKSRRARSEEEMRVEAEWLAGEMEKDRGVDS</sequence>
<evidence type="ECO:0000256" key="6">
    <source>
        <dbReference type="PROSITE-ProRule" id="PRU00464"/>
    </source>
</evidence>
<evidence type="ECO:0000313" key="10">
    <source>
        <dbReference type="EMBL" id="KAF2012971.1"/>
    </source>
</evidence>
<dbReference type="GO" id="GO:0047710">
    <property type="term" value="F:bis(5'-adenosyl)-triphosphatase activity"/>
    <property type="evidence" value="ECO:0007669"/>
    <property type="project" value="UniProtKB-UniRule"/>
</dbReference>
<name>A0A6A5XJG6_9PLEO</name>
<proteinExistence type="predicted"/>
<dbReference type="InterPro" id="IPR051884">
    <property type="entry name" value="Bis(5'-adenosyl)-TPase_reg"/>
</dbReference>
<reference evidence="10" key="1">
    <citation type="journal article" date="2020" name="Stud. Mycol.">
        <title>101 Dothideomycetes genomes: a test case for predicting lifestyles and emergence of pathogens.</title>
        <authorList>
            <person name="Haridas S."/>
            <person name="Albert R."/>
            <person name="Binder M."/>
            <person name="Bloem J."/>
            <person name="Labutti K."/>
            <person name="Salamov A."/>
            <person name="Andreopoulos B."/>
            <person name="Baker S."/>
            <person name="Barry K."/>
            <person name="Bills G."/>
            <person name="Bluhm B."/>
            <person name="Cannon C."/>
            <person name="Castanera R."/>
            <person name="Culley D."/>
            <person name="Daum C."/>
            <person name="Ezra D."/>
            <person name="Gonzalez J."/>
            <person name="Henrissat B."/>
            <person name="Kuo A."/>
            <person name="Liang C."/>
            <person name="Lipzen A."/>
            <person name="Lutzoni F."/>
            <person name="Magnuson J."/>
            <person name="Mondo S."/>
            <person name="Nolan M."/>
            <person name="Ohm R."/>
            <person name="Pangilinan J."/>
            <person name="Park H.-J."/>
            <person name="Ramirez L."/>
            <person name="Alfaro M."/>
            <person name="Sun H."/>
            <person name="Tritt A."/>
            <person name="Yoshinaga Y."/>
            <person name="Zwiers L.-H."/>
            <person name="Turgeon B."/>
            <person name="Goodwin S."/>
            <person name="Spatafora J."/>
            <person name="Crous P."/>
            <person name="Grigoriev I."/>
        </authorList>
    </citation>
    <scope>NUCLEOTIDE SEQUENCE</scope>
    <source>
        <strain evidence="10">CBS 175.79</strain>
    </source>
</reference>
<comment type="cofactor">
    <cofactor evidence="7">
        <name>Mn(2+)</name>
        <dbReference type="ChEBI" id="CHEBI:29035"/>
    </cofactor>
</comment>
<feature type="compositionally biased region" description="Basic and acidic residues" evidence="8">
    <location>
        <begin position="54"/>
        <end position="68"/>
    </location>
</feature>
<feature type="region of interest" description="Disordered" evidence="8">
    <location>
        <begin position="17"/>
        <end position="70"/>
    </location>
</feature>
<dbReference type="OrthoDB" id="680339at2759"/>
<dbReference type="Gene3D" id="3.30.428.10">
    <property type="entry name" value="HIT-like"/>
    <property type="match status" value="1"/>
</dbReference>
<evidence type="ECO:0000256" key="8">
    <source>
        <dbReference type="SAM" id="MobiDB-lite"/>
    </source>
</evidence>
<dbReference type="Pfam" id="PF01230">
    <property type="entry name" value="HIT"/>
    <property type="match status" value="1"/>
</dbReference>
<evidence type="ECO:0000256" key="3">
    <source>
        <dbReference type="PIRSR" id="PIRSR639383-1"/>
    </source>
</evidence>
<evidence type="ECO:0000313" key="11">
    <source>
        <dbReference type="Proteomes" id="UP000799778"/>
    </source>
</evidence>
<feature type="domain" description="HIT" evidence="9">
    <location>
        <begin position="77"/>
        <end position="184"/>
    </location>
</feature>
<dbReference type="AlphaFoldDB" id="A0A6A5XJG6"/>
<dbReference type="EMBL" id="ML978072">
    <property type="protein sequence ID" value="KAF2012971.1"/>
    <property type="molecule type" value="Genomic_DNA"/>
</dbReference>
<evidence type="ECO:0000256" key="1">
    <source>
        <dbReference type="ARBA" id="ARBA00022741"/>
    </source>
</evidence>
<feature type="region of interest" description="Disordered" evidence="8">
    <location>
        <begin position="208"/>
        <end position="227"/>
    </location>
</feature>
<dbReference type="CDD" id="cd01275">
    <property type="entry name" value="FHIT"/>
    <property type="match status" value="1"/>
</dbReference>
<dbReference type="PROSITE" id="PS51084">
    <property type="entry name" value="HIT_2"/>
    <property type="match status" value="1"/>
</dbReference>
<comment type="catalytic activity">
    <reaction evidence="7">
        <text>P(1),P(3)-bis(5'-adenosyl) triphosphate + H2O = AMP + ADP + 2 H(+)</text>
        <dbReference type="Rhea" id="RHEA:13893"/>
        <dbReference type="ChEBI" id="CHEBI:15377"/>
        <dbReference type="ChEBI" id="CHEBI:15378"/>
        <dbReference type="ChEBI" id="CHEBI:58529"/>
        <dbReference type="ChEBI" id="CHEBI:456215"/>
        <dbReference type="ChEBI" id="CHEBI:456216"/>
        <dbReference type="EC" id="3.6.1.29"/>
    </reaction>
</comment>
<dbReference type="PANTHER" id="PTHR46243:SF1">
    <property type="entry name" value="BIS(5'-ADENOSYL)-TRIPHOSPHATASE"/>
    <property type="match status" value="1"/>
</dbReference>
<evidence type="ECO:0000256" key="4">
    <source>
        <dbReference type="PIRSR" id="PIRSR639383-2"/>
    </source>
</evidence>